<dbReference type="AlphaFoldDB" id="A0AAV9WDI2"/>
<reference evidence="1 2" key="1">
    <citation type="submission" date="2023-08" db="EMBL/GenBank/DDBJ databases">
        <authorList>
            <person name="Palmer J.M."/>
        </authorList>
    </citation>
    <scope>NUCLEOTIDE SEQUENCE [LARGE SCALE GENOMIC DNA]</scope>
    <source>
        <strain evidence="1 2">TWF481</strain>
    </source>
</reference>
<sequence length="86" mass="9855">MVRWKVCVYNVPEAAGKDGAKKPLTSLQVGDFSIYKFDVPAEKRVKNRRTGLVTVLARIVKRVAIGRVELDRIKMAMLRFQTRHVK</sequence>
<keyword evidence="2" id="KW-1185">Reference proteome</keyword>
<accession>A0AAV9WDI2</accession>
<evidence type="ECO:0000313" key="2">
    <source>
        <dbReference type="Proteomes" id="UP001370758"/>
    </source>
</evidence>
<proteinExistence type="predicted"/>
<gene>
    <name evidence="1" type="ORF">TWF481_005350</name>
</gene>
<protein>
    <submittedName>
        <fullName evidence="1">Uncharacterized protein</fullName>
    </submittedName>
</protein>
<dbReference type="Proteomes" id="UP001370758">
    <property type="component" value="Unassembled WGS sequence"/>
</dbReference>
<organism evidence="1 2">
    <name type="scientific">Arthrobotrys musiformis</name>
    <dbReference type="NCBI Taxonomy" id="47236"/>
    <lineage>
        <taxon>Eukaryota</taxon>
        <taxon>Fungi</taxon>
        <taxon>Dikarya</taxon>
        <taxon>Ascomycota</taxon>
        <taxon>Pezizomycotina</taxon>
        <taxon>Orbiliomycetes</taxon>
        <taxon>Orbiliales</taxon>
        <taxon>Orbiliaceae</taxon>
        <taxon>Arthrobotrys</taxon>
    </lineage>
</organism>
<name>A0AAV9WDI2_9PEZI</name>
<evidence type="ECO:0000313" key="1">
    <source>
        <dbReference type="EMBL" id="KAK6506892.1"/>
    </source>
</evidence>
<dbReference type="EMBL" id="JAVHJL010000003">
    <property type="protein sequence ID" value="KAK6506892.1"/>
    <property type="molecule type" value="Genomic_DNA"/>
</dbReference>
<comment type="caution">
    <text evidence="1">The sequence shown here is derived from an EMBL/GenBank/DDBJ whole genome shotgun (WGS) entry which is preliminary data.</text>
</comment>